<reference evidence="1 2" key="1">
    <citation type="submission" date="2023-12" db="EMBL/GenBank/DDBJ databases">
        <title>A high-quality genome assembly for Dillenia turbinata (Dilleniales).</title>
        <authorList>
            <person name="Chanderbali A."/>
        </authorList>
    </citation>
    <scope>NUCLEOTIDE SEQUENCE [LARGE SCALE GENOMIC DNA]</scope>
    <source>
        <strain evidence="1">LSX21</strain>
        <tissue evidence="1">Leaf</tissue>
    </source>
</reference>
<evidence type="ECO:0000313" key="2">
    <source>
        <dbReference type="Proteomes" id="UP001370490"/>
    </source>
</evidence>
<sequence>MLTSWGCSNKILVDVTVLHNKLLNLGNPSTSTNKNNFINLVFLQSSILHGLLDRSHGLSKQIVVQLFKTSSGEWLREIQPIIERFNFHADLVLATQCPLSPLAFSSQLSKSPVVLADILSMLLLNQLDEVVHDSMIKVLT</sequence>
<keyword evidence="2" id="KW-1185">Reference proteome</keyword>
<gene>
    <name evidence="1" type="ORF">RJ641_033688</name>
</gene>
<dbReference type="AlphaFoldDB" id="A0AAN8VYM6"/>
<dbReference type="EMBL" id="JBAMMX010000007">
    <property type="protein sequence ID" value="KAK6936658.1"/>
    <property type="molecule type" value="Genomic_DNA"/>
</dbReference>
<accession>A0AAN8VYM6</accession>
<protein>
    <submittedName>
        <fullName evidence="1">Glutamate dehydrogenase, NAD-specific</fullName>
    </submittedName>
</protein>
<evidence type="ECO:0000313" key="1">
    <source>
        <dbReference type="EMBL" id="KAK6936658.1"/>
    </source>
</evidence>
<dbReference type="Pfam" id="PF10712">
    <property type="entry name" value="NAD-GH"/>
    <property type="match status" value="1"/>
</dbReference>
<dbReference type="Proteomes" id="UP001370490">
    <property type="component" value="Unassembled WGS sequence"/>
</dbReference>
<comment type="caution">
    <text evidence="1">The sequence shown here is derived from an EMBL/GenBank/DDBJ whole genome shotgun (WGS) entry which is preliminary data.</text>
</comment>
<dbReference type="InterPro" id="IPR019651">
    <property type="entry name" value="Glutamate_DH_NAD-spec"/>
</dbReference>
<proteinExistence type="predicted"/>
<name>A0AAN8VYM6_9MAGN</name>
<organism evidence="1 2">
    <name type="scientific">Dillenia turbinata</name>
    <dbReference type="NCBI Taxonomy" id="194707"/>
    <lineage>
        <taxon>Eukaryota</taxon>
        <taxon>Viridiplantae</taxon>
        <taxon>Streptophyta</taxon>
        <taxon>Embryophyta</taxon>
        <taxon>Tracheophyta</taxon>
        <taxon>Spermatophyta</taxon>
        <taxon>Magnoliopsida</taxon>
        <taxon>eudicotyledons</taxon>
        <taxon>Gunneridae</taxon>
        <taxon>Pentapetalae</taxon>
        <taxon>Dilleniales</taxon>
        <taxon>Dilleniaceae</taxon>
        <taxon>Dillenia</taxon>
    </lineage>
</organism>